<protein>
    <recommendedName>
        <fullName evidence="2">Stage 0 sporulation protein A homolog</fullName>
    </recommendedName>
</protein>
<dbReference type="Pfam" id="PF12833">
    <property type="entry name" value="HTH_18"/>
    <property type="match status" value="1"/>
</dbReference>
<keyword evidence="7" id="KW-0238">DNA-binding</keyword>
<evidence type="ECO:0000256" key="7">
    <source>
        <dbReference type="ARBA" id="ARBA00023125"/>
    </source>
</evidence>
<evidence type="ECO:0000313" key="13">
    <source>
        <dbReference type="EMBL" id="GFZ33015.1"/>
    </source>
</evidence>
<dbReference type="CDD" id="cd17536">
    <property type="entry name" value="REC_YesN-like"/>
    <property type="match status" value="1"/>
</dbReference>
<proteinExistence type="predicted"/>
<keyword evidence="4 10" id="KW-0597">Phosphoprotein</keyword>
<feature type="modified residue" description="4-aspartylphosphate" evidence="10">
    <location>
        <position position="56"/>
    </location>
</feature>
<dbReference type="SUPFAM" id="SSF46689">
    <property type="entry name" value="Homeodomain-like"/>
    <property type="match status" value="1"/>
</dbReference>
<dbReference type="PANTHER" id="PTHR42713">
    <property type="entry name" value="HISTIDINE KINASE-RELATED"/>
    <property type="match status" value="1"/>
</dbReference>
<keyword evidence="3" id="KW-0963">Cytoplasm</keyword>
<organism evidence="13 14">
    <name type="scientific">Clostridium zeae</name>
    <dbReference type="NCBI Taxonomy" id="2759022"/>
    <lineage>
        <taxon>Bacteria</taxon>
        <taxon>Bacillati</taxon>
        <taxon>Bacillota</taxon>
        <taxon>Clostridia</taxon>
        <taxon>Eubacteriales</taxon>
        <taxon>Clostridiaceae</taxon>
        <taxon>Clostridium</taxon>
    </lineage>
</organism>
<evidence type="ECO:0000256" key="6">
    <source>
        <dbReference type="ARBA" id="ARBA00023015"/>
    </source>
</evidence>
<evidence type="ECO:0000256" key="2">
    <source>
        <dbReference type="ARBA" id="ARBA00018672"/>
    </source>
</evidence>
<evidence type="ECO:0000256" key="8">
    <source>
        <dbReference type="ARBA" id="ARBA00023163"/>
    </source>
</evidence>
<dbReference type="InterPro" id="IPR011006">
    <property type="entry name" value="CheY-like_superfamily"/>
</dbReference>
<accession>A0ABQ1EEJ4</accession>
<comment type="function">
    <text evidence="9">May play the central regulatory role in sporulation. It may be an element of the effector pathway responsible for the activation of sporulation genes in response to nutritional stress. Spo0A may act in concert with spo0H (a sigma factor) to control the expression of some genes that are critical to the sporulation process.</text>
</comment>
<keyword evidence="14" id="KW-1185">Reference proteome</keyword>
<evidence type="ECO:0000259" key="11">
    <source>
        <dbReference type="PROSITE" id="PS01124"/>
    </source>
</evidence>
<dbReference type="InterPro" id="IPR001789">
    <property type="entry name" value="Sig_transdc_resp-reg_receiver"/>
</dbReference>
<comment type="caution">
    <text evidence="13">The sequence shown here is derived from an EMBL/GenBank/DDBJ whole genome shotgun (WGS) entry which is preliminary data.</text>
</comment>
<dbReference type="Proteomes" id="UP000663802">
    <property type="component" value="Unassembled WGS sequence"/>
</dbReference>
<dbReference type="Gene3D" id="1.10.10.60">
    <property type="entry name" value="Homeodomain-like"/>
    <property type="match status" value="2"/>
</dbReference>
<dbReference type="PROSITE" id="PS50110">
    <property type="entry name" value="RESPONSE_REGULATORY"/>
    <property type="match status" value="1"/>
</dbReference>
<evidence type="ECO:0000256" key="5">
    <source>
        <dbReference type="ARBA" id="ARBA00023012"/>
    </source>
</evidence>
<evidence type="ECO:0000256" key="4">
    <source>
        <dbReference type="ARBA" id="ARBA00022553"/>
    </source>
</evidence>
<dbReference type="InterPro" id="IPR051552">
    <property type="entry name" value="HptR"/>
</dbReference>
<evidence type="ECO:0000259" key="12">
    <source>
        <dbReference type="PROSITE" id="PS50110"/>
    </source>
</evidence>
<evidence type="ECO:0000256" key="1">
    <source>
        <dbReference type="ARBA" id="ARBA00004496"/>
    </source>
</evidence>
<feature type="domain" description="Response regulatory" evidence="12">
    <location>
        <begin position="3"/>
        <end position="121"/>
    </location>
</feature>
<comment type="subcellular location">
    <subcellularLocation>
        <location evidence="1">Cytoplasm</location>
    </subcellularLocation>
</comment>
<reference evidence="13 14" key="1">
    <citation type="journal article" date="2021" name="Int. J. Syst. Evol. Microbiol.">
        <title>Clostridium zeae sp. nov., isolated from corn silage.</title>
        <authorList>
            <person name="Kobayashi H."/>
            <person name="Tanizawa Y."/>
            <person name="Yagura M."/>
            <person name="Sakamoto M."/>
            <person name="Ohkuma M."/>
            <person name="Tohno M."/>
        </authorList>
    </citation>
    <scope>NUCLEOTIDE SEQUENCE [LARGE SCALE GENOMIC DNA]</scope>
    <source>
        <strain evidence="13 14">CSC2</strain>
    </source>
</reference>
<dbReference type="SMART" id="SM00448">
    <property type="entry name" value="REC"/>
    <property type="match status" value="1"/>
</dbReference>
<keyword evidence="5" id="KW-0902">Two-component regulatory system</keyword>
<evidence type="ECO:0000256" key="10">
    <source>
        <dbReference type="PROSITE-ProRule" id="PRU00169"/>
    </source>
</evidence>
<keyword evidence="8" id="KW-0804">Transcription</keyword>
<dbReference type="Gene3D" id="3.40.50.2300">
    <property type="match status" value="1"/>
</dbReference>
<dbReference type="RefSeq" id="WP_206871261.1">
    <property type="nucleotide sequence ID" value="NZ_BMBA01000004.1"/>
</dbReference>
<dbReference type="PROSITE" id="PS01124">
    <property type="entry name" value="HTH_ARAC_FAMILY_2"/>
    <property type="match status" value="1"/>
</dbReference>
<feature type="domain" description="HTH araC/xylS-type" evidence="11">
    <location>
        <begin position="264"/>
        <end position="362"/>
    </location>
</feature>
<dbReference type="PANTHER" id="PTHR42713:SF3">
    <property type="entry name" value="TRANSCRIPTIONAL REGULATORY PROTEIN HPTR"/>
    <property type="match status" value="1"/>
</dbReference>
<dbReference type="SUPFAM" id="SSF52172">
    <property type="entry name" value="CheY-like"/>
    <property type="match status" value="1"/>
</dbReference>
<dbReference type="InterPro" id="IPR009057">
    <property type="entry name" value="Homeodomain-like_sf"/>
</dbReference>
<gene>
    <name evidence="13" type="ORF">CSC2_35410</name>
</gene>
<evidence type="ECO:0000256" key="3">
    <source>
        <dbReference type="ARBA" id="ARBA00022490"/>
    </source>
</evidence>
<dbReference type="EMBL" id="BMBA01000004">
    <property type="protein sequence ID" value="GFZ33015.1"/>
    <property type="molecule type" value="Genomic_DNA"/>
</dbReference>
<dbReference type="InterPro" id="IPR018060">
    <property type="entry name" value="HTH_AraC"/>
</dbReference>
<evidence type="ECO:0000313" key="14">
    <source>
        <dbReference type="Proteomes" id="UP000663802"/>
    </source>
</evidence>
<name>A0ABQ1EEJ4_9CLOT</name>
<dbReference type="Pfam" id="PF00072">
    <property type="entry name" value="Response_reg"/>
    <property type="match status" value="1"/>
</dbReference>
<sequence length="365" mass="42585">MYSVMIVDDMKIIRMQIKRLKIWGEKSGFSIMNEAGDGVEAIKSLEANAIDLVITDIKMPKMDGIELLEEIIKRNLCSCVVLLSDYTEFDYARKAFTIGAFDYLGKPVDEAEFLKVLGKVNNYLAKRKQQEENLKKLEEIASEKIKFYYSTHQIDEISELINSGDMKAIEYVEKLFQGIANELDYNLAKLSVVLEKLLVQIVDKVTLENHWLKKVRDVNQFKNIQLLKYDELSLMEHIFIQNFRQLIDVIIQFTHSNQSNNNIKLVCKYVLENIDNEISIKLISEKLFITRTYLSEIFSKNLGISIKKYLNMVRMERAKNLIKMNNLKSYEVANKLGFKDIEYFSKVFKQYTSMTPTEYKNNTTL</sequence>
<evidence type="ECO:0000256" key="9">
    <source>
        <dbReference type="ARBA" id="ARBA00024867"/>
    </source>
</evidence>
<keyword evidence="6" id="KW-0805">Transcription regulation</keyword>
<dbReference type="SMART" id="SM00342">
    <property type="entry name" value="HTH_ARAC"/>
    <property type="match status" value="1"/>
</dbReference>